<sequence length="101" mass="10898">MHFLFSFVLIISAMSVFVRSHEDPCLYATTCQSCITTRSGILSSFPKNETCVWQITHSGEHCASSFQPTAGVSNVAFNLAECKILARGSSETSTGNISSVD</sequence>
<feature type="chain" id="PRO_5046533357" evidence="1">
    <location>
        <begin position="21"/>
        <end position="101"/>
    </location>
</feature>
<keyword evidence="1" id="KW-0732">Signal</keyword>
<evidence type="ECO:0000313" key="3">
    <source>
        <dbReference type="Proteomes" id="UP001642540"/>
    </source>
</evidence>
<dbReference type="EMBL" id="CAXLJM020000075">
    <property type="protein sequence ID" value="CAL8128835.1"/>
    <property type="molecule type" value="Genomic_DNA"/>
</dbReference>
<name>A0ABP1RIJ6_9HEXA</name>
<evidence type="ECO:0000313" key="2">
    <source>
        <dbReference type="EMBL" id="CAL8128835.1"/>
    </source>
</evidence>
<evidence type="ECO:0000256" key="1">
    <source>
        <dbReference type="SAM" id="SignalP"/>
    </source>
</evidence>
<gene>
    <name evidence="2" type="ORF">ODALV1_LOCUS22600</name>
</gene>
<reference evidence="2 3" key="1">
    <citation type="submission" date="2024-08" db="EMBL/GenBank/DDBJ databases">
        <authorList>
            <person name="Cucini C."/>
            <person name="Frati F."/>
        </authorList>
    </citation>
    <scope>NUCLEOTIDE SEQUENCE [LARGE SCALE GENOMIC DNA]</scope>
</reference>
<comment type="caution">
    <text evidence="2">The sequence shown here is derived from an EMBL/GenBank/DDBJ whole genome shotgun (WGS) entry which is preliminary data.</text>
</comment>
<dbReference type="Proteomes" id="UP001642540">
    <property type="component" value="Unassembled WGS sequence"/>
</dbReference>
<proteinExistence type="predicted"/>
<keyword evidence="3" id="KW-1185">Reference proteome</keyword>
<organism evidence="2 3">
    <name type="scientific">Orchesella dallaii</name>
    <dbReference type="NCBI Taxonomy" id="48710"/>
    <lineage>
        <taxon>Eukaryota</taxon>
        <taxon>Metazoa</taxon>
        <taxon>Ecdysozoa</taxon>
        <taxon>Arthropoda</taxon>
        <taxon>Hexapoda</taxon>
        <taxon>Collembola</taxon>
        <taxon>Entomobryomorpha</taxon>
        <taxon>Entomobryoidea</taxon>
        <taxon>Orchesellidae</taxon>
        <taxon>Orchesellinae</taxon>
        <taxon>Orchesella</taxon>
    </lineage>
</organism>
<accession>A0ABP1RIJ6</accession>
<protein>
    <submittedName>
        <fullName evidence="2">Uncharacterized protein</fullName>
    </submittedName>
</protein>
<feature type="signal peptide" evidence="1">
    <location>
        <begin position="1"/>
        <end position="20"/>
    </location>
</feature>